<feature type="compositionally biased region" description="Polar residues" evidence="1">
    <location>
        <begin position="116"/>
        <end position="125"/>
    </location>
</feature>
<evidence type="ECO:0000256" key="1">
    <source>
        <dbReference type="SAM" id="MobiDB-lite"/>
    </source>
</evidence>
<feature type="compositionally biased region" description="Basic and acidic residues" evidence="1">
    <location>
        <begin position="165"/>
        <end position="186"/>
    </location>
</feature>
<feature type="compositionally biased region" description="Basic residues" evidence="1">
    <location>
        <begin position="131"/>
        <end position="144"/>
    </location>
</feature>
<feature type="compositionally biased region" description="Basic and acidic residues" evidence="1">
    <location>
        <begin position="197"/>
        <end position="206"/>
    </location>
</feature>
<reference evidence="2" key="1">
    <citation type="submission" date="2021-01" db="EMBL/GenBank/DDBJ databases">
        <authorList>
            <person name="Corre E."/>
            <person name="Pelletier E."/>
            <person name="Niang G."/>
            <person name="Scheremetjew M."/>
            <person name="Finn R."/>
            <person name="Kale V."/>
            <person name="Holt S."/>
            <person name="Cochrane G."/>
            <person name="Meng A."/>
            <person name="Brown T."/>
            <person name="Cohen L."/>
        </authorList>
    </citation>
    <scope>NUCLEOTIDE SEQUENCE</scope>
    <source>
        <strain evidence="2">MM31A-1</strain>
    </source>
</reference>
<evidence type="ECO:0000313" key="2">
    <source>
        <dbReference type="EMBL" id="CAE0455289.1"/>
    </source>
</evidence>
<feature type="compositionally biased region" description="Basic and acidic residues" evidence="1">
    <location>
        <begin position="104"/>
        <end position="115"/>
    </location>
</feature>
<name>A0A7S3V3X7_9STRA</name>
<proteinExistence type="predicted"/>
<protein>
    <submittedName>
        <fullName evidence="2">Uncharacterized protein</fullName>
    </submittedName>
</protein>
<dbReference type="AlphaFoldDB" id="A0A7S3V3X7"/>
<accession>A0A7S3V3X7</accession>
<feature type="region of interest" description="Disordered" evidence="1">
    <location>
        <begin position="102"/>
        <end position="151"/>
    </location>
</feature>
<dbReference type="EMBL" id="HBIO01000174">
    <property type="protein sequence ID" value="CAE0455289.1"/>
    <property type="molecule type" value="Transcribed_RNA"/>
</dbReference>
<gene>
    <name evidence="2" type="ORF">CDEB00056_LOCUS130</name>
</gene>
<feature type="region of interest" description="Disordered" evidence="1">
    <location>
        <begin position="164"/>
        <end position="233"/>
    </location>
</feature>
<feature type="compositionally biased region" description="Basic residues" evidence="1">
    <location>
        <begin position="223"/>
        <end position="233"/>
    </location>
</feature>
<sequence>MDVEELRLHYALLQSRKNDARVAAKERAFRASPSGAQRRLYEEGLISTHMKKKNIENEYGHNEGRKLMTIRTPYTSPLNGRNISPSPTQTRLYQLGVMKMTNQRKQEESIKHENETMANNTNRRPNSAMRVGRRRSTSRSKSAIKSRNSDTIDRLYAQGVAKIRSAREQEETRKHQKAQDEGRDVTPSHNHSRSRSTCRDDRDVSRTRQRFSSHNTNYAPPRNPRKVIMYRKE</sequence>
<organism evidence="2">
    <name type="scientific">Chaetoceros debilis</name>
    <dbReference type="NCBI Taxonomy" id="122233"/>
    <lineage>
        <taxon>Eukaryota</taxon>
        <taxon>Sar</taxon>
        <taxon>Stramenopiles</taxon>
        <taxon>Ochrophyta</taxon>
        <taxon>Bacillariophyta</taxon>
        <taxon>Coscinodiscophyceae</taxon>
        <taxon>Chaetocerotophycidae</taxon>
        <taxon>Chaetocerotales</taxon>
        <taxon>Chaetocerotaceae</taxon>
        <taxon>Chaetoceros</taxon>
    </lineage>
</organism>